<reference evidence="2" key="1">
    <citation type="submission" date="2020-12" db="EMBL/GenBank/DDBJ databases">
        <title>PHA producing bacteria isolated from mangrove.</title>
        <authorList>
            <person name="Zheng W."/>
            <person name="Yu S."/>
            <person name="Huang Y."/>
        </authorList>
    </citation>
    <scope>NUCLEOTIDE SEQUENCE</scope>
    <source>
        <strain evidence="2">GN22-4</strain>
    </source>
</reference>
<proteinExistence type="predicted"/>
<dbReference type="EMBL" id="JAEMWV010000018">
    <property type="protein sequence ID" value="MBN8253934.1"/>
    <property type="molecule type" value="Genomic_DNA"/>
</dbReference>
<evidence type="ECO:0000313" key="2">
    <source>
        <dbReference type="EMBL" id="MBN8253934.1"/>
    </source>
</evidence>
<keyword evidence="1" id="KW-1133">Transmembrane helix</keyword>
<keyword evidence="1" id="KW-0812">Transmembrane</keyword>
<protein>
    <submittedName>
        <fullName evidence="2">Uncharacterized protein</fullName>
    </submittedName>
</protein>
<dbReference type="GeneID" id="93683286"/>
<comment type="caution">
    <text evidence="2">The sequence shown here is derived from an EMBL/GenBank/DDBJ whole genome shotgun (WGS) entry which is preliminary data.</text>
</comment>
<accession>A0A8I1ML02</accession>
<gene>
    <name evidence="2" type="ORF">JF537_20620</name>
</gene>
<evidence type="ECO:0000313" key="3">
    <source>
        <dbReference type="Proteomes" id="UP000664578"/>
    </source>
</evidence>
<organism evidence="2 3">
    <name type="scientific">Priestia flexa</name>
    <dbReference type="NCBI Taxonomy" id="86664"/>
    <lineage>
        <taxon>Bacteria</taxon>
        <taxon>Bacillati</taxon>
        <taxon>Bacillota</taxon>
        <taxon>Bacilli</taxon>
        <taxon>Bacillales</taxon>
        <taxon>Bacillaceae</taxon>
        <taxon>Priestia</taxon>
    </lineage>
</organism>
<feature type="transmembrane region" description="Helical" evidence="1">
    <location>
        <begin position="12"/>
        <end position="32"/>
    </location>
</feature>
<sequence length="173" mass="20115">MGVLNIRIKRKSFWILILIVLAIICIIGFKFYEYQTKTTDLSNENIDHIYLLDNMESYETNHHFSISQDVSHPGYKVYTIDENKRITVKSGSHKNNVIYRIEAFDSNSKTSKNVSVGTSEKDLITAYGESYIERSSDQTDKVMEYVDRDKNILLSFFIYKNKVDGINLEAKDF</sequence>
<dbReference type="AlphaFoldDB" id="A0A8I1ML02"/>
<evidence type="ECO:0000256" key="1">
    <source>
        <dbReference type="SAM" id="Phobius"/>
    </source>
</evidence>
<dbReference type="RefSeq" id="WP_206833537.1">
    <property type="nucleotide sequence ID" value="NZ_CM125968.1"/>
</dbReference>
<dbReference type="Proteomes" id="UP000664578">
    <property type="component" value="Unassembled WGS sequence"/>
</dbReference>
<keyword evidence="1" id="KW-0472">Membrane</keyword>
<name>A0A8I1ML02_9BACI</name>